<name>A0ABP8LLN1_9BACT</name>
<accession>A0ABP8LLN1</accession>
<reference evidence="2" key="1">
    <citation type="journal article" date="2019" name="Int. J. Syst. Evol. Microbiol.">
        <title>The Global Catalogue of Microorganisms (GCM) 10K type strain sequencing project: providing services to taxonomists for standard genome sequencing and annotation.</title>
        <authorList>
            <consortium name="The Broad Institute Genomics Platform"/>
            <consortium name="The Broad Institute Genome Sequencing Center for Infectious Disease"/>
            <person name="Wu L."/>
            <person name="Ma J."/>
        </authorList>
    </citation>
    <scope>NUCLEOTIDE SEQUENCE [LARGE SCALE GENOMIC DNA]</scope>
    <source>
        <strain evidence="2">JCM 31920</strain>
    </source>
</reference>
<gene>
    <name evidence="1" type="ORF">GCM10023091_00140</name>
</gene>
<dbReference type="EMBL" id="BAABEY010000001">
    <property type="protein sequence ID" value="GAA4430634.1"/>
    <property type="molecule type" value="Genomic_DNA"/>
</dbReference>
<proteinExistence type="predicted"/>
<keyword evidence="2" id="KW-1185">Reference proteome</keyword>
<comment type="caution">
    <text evidence="1">The sequence shown here is derived from an EMBL/GenBank/DDBJ whole genome shotgun (WGS) entry which is preliminary data.</text>
</comment>
<evidence type="ECO:0000313" key="1">
    <source>
        <dbReference type="EMBL" id="GAA4430634.1"/>
    </source>
</evidence>
<organism evidence="1 2">
    <name type="scientific">Ravibacter arvi</name>
    <dbReference type="NCBI Taxonomy" id="2051041"/>
    <lineage>
        <taxon>Bacteria</taxon>
        <taxon>Pseudomonadati</taxon>
        <taxon>Bacteroidota</taxon>
        <taxon>Cytophagia</taxon>
        <taxon>Cytophagales</taxon>
        <taxon>Spirosomataceae</taxon>
        <taxon>Ravibacter</taxon>
    </lineage>
</organism>
<evidence type="ECO:0000313" key="2">
    <source>
        <dbReference type="Proteomes" id="UP001501508"/>
    </source>
</evidence>
<sequence>MSICKFCLTREADKGNTHLLAHSMIRRSVNEPGKKGRDRELYFDLSFDGSTVSNTLKIGDSVLDIKREEMESLYHSKLIGKGRERDFAVDNEFCSECEKSFEYIEDLYSSEVVGEVEKKSKNHFQGVLEILITDRYRINLFYAFHFLNIWRYSIFNYDSALFSKKLIPIKQYLMEILTSDKDKLDQNLKKSIELTAFIAVFILKVGGERDGEDIINEKFTNSLFFHSLDEPRFFVFGTTIILLHSRQSYFKTRTKPYYGLSSICNLFDASSNCDVVKIEVLGDDHTSTFMTNCAIEISGIIKEELIRKVKLMYSAAVSIGVGIKYTKIKGEFIVNKFIENNPSYLWDNLPALYVSRELALLIESNESILSDSDSRR</sequence>
<dbReference type="Proteomes" id="UP001501508">
    <property type="component" value="Unassembled WGS sequence"/>
</dbReference>
<protein>
    <submittedName>
        <fullName evidence="1">Uncharacterized protein</fullName>
    </submittedName>
</protein>